<dbReference type="EnsemblMetazoa" id="MESCA004862-RA">
    <property type="protein sequence ID" value="MESCA004862-PA"/>
    <property type="gene ID" value="MESCA004862"/>
</dbReference>
<dbReference type="PANTHER" id="PTHR12876:SF35">
    <property type="entry name" value="LD08718P-RELATED"/>
    <property type="match status" value="1"/>
</dbReference>
<dbReference type="GO" id="GO:0003729">
    <property type="term" value="F:mRNA binding"/>
    <property type="evidence" value="ECO:0007669"/>
    <property type="project" value="TreeGrafter"/>
</dbReference>
<dbReference type="AlphaFoldDB" id="T1GMT0"/>
<sequence>MYFSPSKNLPGQSSSCYDDRFILEMAFRMDAAVLSNDNYRDLLQESKDFEQIIKTRVIPYTFCKDLFMVPQDPYGRWGPSLNQILVKQPNM</sequence>
<dbReference type="HOGENOM" id="CLU_2429599_0_0_1"/>
<evidence type="ECO:0000259" key="1">
    <source>
        <dbReference type="Pfam" id="PF11977"/>
    </source>
</evidence>
<feature type="domain" description="RNase NYN" evidence="1">
    <location>
        <begin position="3"/>
        <end position="83"/>
    </location>
</feature>
<dbReference type="PANTHER" id="PTHR12876">
    <property type="entry name" value="N4BP1-RELATED"/>
    <property type="match status" value="1"/>
</dbReference>
<protein>
    <recommendedName>
        <fullName evidence="1">RNase NYN domain-containing protein</fullName>
    </recommendedName>
</protein>
<dbReference type="OMA" id="YECNAAI"/>
<evidence type="ECO:0000313" key="2">
    <source>
        <dbReference type="EnsemblMetazoa" id="MESCA004862-PA"/>
    </source>
</evidence>
<dbReference type="EMBL" id="CAQQ02038210">
    <property type="status" value="NOT_ANNOTATED_CDS"/>
    <property type="molecule type" value="Genomic_DNA"/>
</dbReference>
<accession>T1GMT0</accession>
<dbReference type="Gene3D" id="3.40.50.11980">
    <property type="match status" value="1"/>
</dbReference>
<dbReference type="EMBL" id="CAQQ02038208">
    <property type="status" value="NOT_ANNOTATED_CDS"/>
    <property type="molecule type" value="Genomic_DNA"/>
</dbReference>
<dbReference type="GO" id="GO:0004521">
    <property type="term" value="F:RNA endonuclease activity"/>
    <property type="evidence" value="ECO:0007669"/>
    <property type="project" value="TreeGrafter"/>
</dbReference>
<dbReference type="GO" id="GO:0005634">
    <property type="term" value="C:nucleus"/>
    <property type="evidence" value="ECO:0007669"/>
    <property type="project" value="TreeGrafter"/>
</dbReference>
<dbReference type="STRING" id="36166.T1GMT0"/>
<dbReference type="Proteomes" id="UP000015102">
    <property type="component" value="Unassembled WGS sequence"/>
</dbReference>
<dbReference type="GO" id="GO:0036464">
    <property type="term" value="C:cytoplasmic ribonucleoprotein granule"/>
    <property type="evidence" value="ECO:0007669"/>
    <property type="project" value="TreeGrafter"/>
</dbReference>
<dbReference type="InterPro" id="IPR051101">
    <property type="entry name" value="ZC3H12/N4BP1_RNase_Reg"/>
</dbReference>
<dbReference type="Pfam" id="PF11977">
    <property type="entry name" value="RNase_Zc3h12a"/>
    <property type="match status" value="1"/>
</dbReference>
<proteinExistence type="predicted"/>
<organism evidence="2 3">
    <name type="scientific">Megaselia scalaris</name>
    <name type="common">Humpbacked fly</name>
    <name type="synonym">Phora scalaris</name>
    <dbReference type="NCBI Taxonomy" id="36166"/>
    <lineage>
        <taxon>Eukaryota</taxon>
        <taxon>Metazoa</taxon>
        <taxon>Ecdysozoa</taxon>
        <taxon>Arthropoda</taxon>
        <taxon>Hexapoda</taxon>
        <taxon>Insecta</taxon>
        <taxon>Pterygota</taxon>
        <taxon>Neoptera</taxon>
        <taxon>Endopterygota</taxon>
        <taxon>Diptera</taxon>
        <taxon>Brachycera</taxon>
        <taxon>Muscomorpha</taxon>
        <taxon>Platypezoidea</taxon>
        <taxon>Phoridae</taxon>
        <taxon>Megaseliini</taxon>
        <taxon>Megaselia</taxon>
    </lineage>
</organism>
<evidence type="ECO:0000313" key="3">
    <source>
        <dbReference type="Proteomes" id="UP000015102"/>
    </source>
</evidence>
<keyword evidence="3" id="KW-1185">Reference proteome</keyword>
<reference evidence="2" key="2">
    <citation type="submission" date="2015-06" db="UniProtKB">
        <authorList>
            <consortium name="EnsemblMetazoa"/>
        </authorList>
    </citation>
    <scope>IDENTIFICATION</scope>
</reference>
<dbReference type="InterPro" id="IPR021869">
    <property type="entry name" value="RNase_Zc3h12_NYN"/>
</dbReference>
<name>T1GMT0_MEGSC</name>
<reference evidence="3" key="1">
    <citation type="submission" date="2013-02" db="EMBL/GenBank/DDBJ databases">
        <authorList>
            <person name="Hughes D."/>
        </authorList>
    </citation>
    <scope>NUCLEOTIDE SEQUENCE</scope>
    <source>
        <strain>Durham</strain>
        <strain evidence="3">NC isolate 2 -- Noor lab</strain>
    </source>
</reference>
<dbReference type="EMBL" id="CAQQ02038209">
    <property type="status" value="NOT_ANNOTATED_CDS"/>
    <property type="molecule type" value="Genomic_DNA"/>
</dbReference>